<evidence type="ECO:0000256" key="3">
    <source>
        <dbReference type="ARBA" id="ARBA00022692"/>
    </source>
</evidence>
<keyword evidence="7 14" id="KW-0472">Membrane</keyword>
<evidence type="ECO:0000256" key="15">
    <source>
        <dbReference type="SAM" id="SignalP"/>
    </source>
</evidence>
<evidence type="ECO:0000256" key="12">
    <source>
        <dbReference type="ARBA" id="ARBA00023303"/>
    </source>
</evidence>
<evidence type="ECO:0000256" key="7">
    <source>
        <dbReference type="ARBA" id="ARBA00023136"/>
    </source>
</evidence>
<keyword evidence="4 14" id="KW-1133">Transmembrane helix</keyword>
<evidence type="ECO:0000256" key="14">
    <source>
        <dbReference type="SAM" id="Phobius"/>
    </source>
</evidence>
<keyword evidence="6" id="KW-0406">Ion transport</keyword>
<dbReference type="SUPFAM" id="SSF53822">
    <property type="entry name" value="Periplasmic binding protein-like I"/>
    <property type="match status" value="1"/>
</dbReference>
<keyword evidence="15" id="KW-0732">Signal</keyword>
<dbReference type="InterPro" id="IPR028082">
    <property type="entry name" value="Peripla_BP_I"/>
</dbReference>
<keyword evidence="19" id="KW-1185">Reference proteome</keyword>
<evidence type="ECO:0000259" key="17">
    <source>
        <dbReference type="SMART" id="SM00918"/>
    </source>
</evidence>
<keyword evidence="11" id="KW-1071">Ligand-gated ion channel</keyword>
<dbReference type="InterPro" id="IPR001828">
    <property type="entry name" value="ANF_lig-bd_rcpt"/>
</dbReference>
<keyword evidence="9" id="KW-0325">Glycoprotein</keyword>
<evidence type="ECO:0000256" key="10">
    <source>
        <dbReference type="ARBA" id="ARBA00023257"/>
    </source>
</evidence>
<feature type="signal peptide" evidence="15">
    <location>
        <begin position="1"/>
        <end position="19"/>
    </location>
</feature>
<dbReference type="Gene3D" id="3.40.50.2300">
    <property type="match status" value="1"/>
</dbReference>
<dbReference type="AlphaFoldDB" id="A0A210QZH0"/>
<evidence type="ECO:0000256" key="13">
    <source>
        <dbReference type="ARBA" id="ARBA00034100"/>
    </source>
</evidence>
<dbReference type="Gene3D" id="1.10.287.70">
    <property type="match status" value="1"/>
</dbReference>
<dbReference type="Gene3D" id="3.40.190.10">
    <property type="entry name" value="Periplasmic binding protein-like II"/>
    <property type="match status" value="2"/>
</dbReference>
<evidence type="ECO:0000256" key="1">
    <source>
        <dbReference type="ARBA" id="ARBA00004141"/>
    </source>
</evidence>
<protein>
    <submittedName>
        <fullName evidence="18">Glutamate receptor ionotropic, kainate 3</fullName>
    </submittedName>
</protein>
<dbReference type="FunFam" id="1.10.287.70:FF:000143">
    <property type="entry name" value="Probable glutamate receptor"/>
    <property type="match status" value="1"/>
</dbReference>
<evidence type="ECO:0000256" key="5">
    <source>
        <dbReference type="ARBA" id="ARBA00023018"/>
    </source>
</evidence>
<evidence type="ECO:0000256" key="11">
    <source>
        <dbReference type="ARBA" id="ARBA00023286"/>
    </source>
</evidence>
<dbReference type="GO" id="GO:0045211">
    <property type="term" value="C:postsynaptic membrane"/>
    <property type="evidence" value="ECO:0007669"/>
    <property type="project" value="UniProtKB-SubCell"/>
</dbReference>
<reference evidence="18 19" key="1">
    <citation type="journal article" date="2017" name="Nat. Ecol. Evol.">
        <title>Scallop genome provides insights into evolution of bilaterian karyotype and development.</title>
        <authorList>
            <person name="Wang S."/>
            <person name="Zhang J."/>
            <person name="Jiao W."/>
            <person name="Li J."/>
            <person name="Xun X."/>
            <person name="Sun Y."/>
            <person name="Guo X."/>
            <person name="Huan P."/>
            <person name="Dong B."/>
            <person name="Zhang L."/>
            <person name="Hu X."/>
            <person name="Sun X."/>
            <person name="Wang J."/>
            <person name="Zhao C."/>
            <person name="Wang Y."/>
            <person name="Wang D."/>
            <person name="Huang X."/>
            <person name="Wang R."/>
            <person name="Lv J."/>
            <person name="Li Y."/>
            <person name="Zhang Z."/>
            <person name="Liu B."/>
            <person name="Lu W."/>
            <person name="Hui Y."/>
            <person name="Liang J."/>
            <person name="Zhou Z."/>
            <person name="Hou R."/>
            <person name="Li X."/>
            <person name="Liu Y."/>
            <person name="Li H."/>
            <person name="Ning X."/>
            <person name="Lin Y."/>
            <person name="Zhao L."/>
            <person name="Xing Q."/>
            <person name="Dou J."/>
            <person name="Li Y."/>
            <person name="Mao J."/>
            <person name="Guo H."/>
            <person name="Dou H."/>
            <person name="Li T."/>
            <person name="Mu C."/>
            <person name="Jiang W."/>
            <person name="Fu Q."/>
            <person name="Fu X."/>
            <person name="Miao Y."/>
            <person name="Liu J."/>
            <person name="Yu Q."/>
            <person name="Li R."/>
            <person name="Liao H."/>
            <person name="Li X."/>
            <person name="Kong Y."/>
            <person name="Jiang Z."/>
            <person name="Chourrout D."/>
            <person name="Li R."/>
            <person name="Bao Z."/>
        </authorList>
    </citation>
    <scope>NUCLEOTIDE SEQUENCE [LARGE SCALE GENOMIC DNA]</scope>
    <source>
        <strain evidence="18 19">PY_sf001</strain>
    </source>
</reference>
<keyword evidence="10" id="KW-0628">Postsynaptic cell membrane</keyword>
<dbReference type="GO" id="GO:0015276">
    <property type="term" value="F:ligand-gated monoatomic ion channel activity"/>
    <property type="evidence" value="ECO:0007669"/>
    <property type="project" value="InterPro"/>
</dbReference>
<evidence type="ECO:0000256" key="6">
    <source>
        <dbReference type="ARBA" id="ARBA00023065"/>
    </source>
</evidence>
<dbReference type="InterPro" id="IPR001320">
    <property type="entry name" value="Iontro_rcpt_C"/>
</dbReference>
<feature type="transmembrane region" description="Helical" evidence="14">
    <location>
        <begin position="521"/>
        <end position="546"/>
    </location>
</feature>
<evidence type="ECO:0000313" key="19">
    <source>
        <dbReference type="Proteomes" id="UP000242188"/>
    </source>
</evidence>
<dbReference type="Proteomes" id="UP000242188">
    <property type="component" value="Unassembled WGS sequence"/>
</dbReference>
<dbReference type="Pfam" id="PF00060">
    <property type="entry name" value="Lig_chan"/>
    <property type="match status" value="1"/>
</dbReference>
<name>A0A210QZH0_MIZYE</name>
<accession>A0A210QZH0</accession>
<evidence type="ECO:0000256" key="4">
    <source>
        <dbReference type="ARBA" id="ARBA00022989"/>
    </source>
</evidence>
<dbReference type="SUPFAM" id="SSF53850">
    <property type="entry name" value="Periplasmic binding protein-like II"/>
    <property type="match status" value="1"/>
</dbReference>
<dbReference type="Pfam" id="PF10613">
    <property type="entry name" value="Lig_chan-Glu_bd"/>
    <property type="match status" value="1"/>
</dbReference>
<dbReference type="EMBL" id="NEDP02001154">
    <property type="protein sequence ID" value="OWF54150.1"/>
    <property type="molecule type" value="Genomic_DNA"/>
</dbReference>
<keyword evidence="8 18" id="KW-0675">Receptor</keyword>
<evidence type="ECO:0000259" key="16">
    <source>
        <dbReference type="SMART" id="SM00079"/>
    </source>
</evidence>
<dbReference type="SMART" id="SM00918">
    <property type="entry name" value="Lig_chan-Glu_bd"/>
    <property type="match status" value="1"/>
</dbReference>
<evidence type="ECO:0000313" key="18">
    <source>
        <dbReference type="EMBL" id="OWF54150.1"/>
    </source>
</evidence>
<dbReference type="PANTHER" id="PTHR18966">
    <property type="entry name" value="IONOTROPIC GLUTAMATE RECEPTOR"/>
    <property type="match status" value="1"/>
</dbReference>
<feature type="domain" description="Ionotropic glutamate receptor C-terminal" evidence="16">
    <location>
        <begin position="409"/>
        <end position="760"/>
    </location>
</feature>
<dbReference type="SMART" id="SM00079">
    <property type="entry name" value="PBPe"/>
    <property type="match status" value="1"/>
</dbReference>
<dbReference type="Pfam" id="PF01094">
    <property type="entry name" value="ANF_receptor"/>
    <property type="match status" value="1"/>
</dbReference>
<evidence type="ECO:0000256" key="9">
    <source>
        <dbReference type="ARBA" id="ARBA00023180"/>
    </source>
</evidence>
<keyword evidence="2" id="KW-0813">Transport</keyword>
<keyword evidence="12" id="KW-0407">Ion channel</keyword>
<dbReference type="InterPro" id="IPR019594">
    <property type="entry name" value="Glu/Gly-bd"/>
</dbReference>
<evidence type="ECO:0000256" key="8">
    <source>
        <dbReference type="ARBA" id="ARBA00023170"/>
    </source>
</evidence>
<keyword evidence="5" id="KW-0770">Synapse</keyword>
<dbReference type="InterPro" id="IPR015683">
    <property type="entry name" value="Ionotropic_Glu_rcpt"/>
</dbReference>
<feature type="transmembrane region" description="Helical" evidence="14">
    <location>
        <begin position="591"/>
        <end position="616"/>
    </location>
</feature>
<sequence>MTYLTVPLLLVCLCTPAAPENSYIINAAVLSRKGESMIDDYQKVEEVLQLGHNDYCRIRFSPVEYDNSNGSTVYQSLERALAVFKNPENVIAVGPFIDVFTSMDYVIKQQIHLVTSSSEGQEKSERALPVLPDTKSLSSAVAEIVQTLGWNKVAFLSQDDFSPVLALGNRDIFAWPILLPSNIKGGHDQELRQTMTQLREAQMRHFILHSMDKEVVQHVIASAEEHHLLHYSRSWFITYLDFSDLTLNLKETVSLYGLQLLNVEAIPPSLFQEERFQNQSRLSLGLLVDVVSILRHCLRRGQSNSYCDSQPLKNQTMNQKMLNEAFSDKSDTYIGALGQYIWGVTEDKQSRKRTSYSMAVLQFINNATIKDNIKVGNCTFLDKAVYTPIGERTQQNTVRDISTSLKGMNFTVITKKDPPFYSVINGKHEGFCIDVLDALKRLMGFDYKIIEYRSKWAGLNEDKEWEDIVHKLMTGDAAIAIGDLVVKSKRVARISFSNTILSSSVSMLLKRPPLQPTFFQFLWPFDIGLWFMIVVFFLIVGLSLFLMTKYDTTQRTAEQKFDLKESMWYSLNVILQGATEFSPQTTSMRTIVAFFWFCTLIITAAYTANLAAFLTLKQIDVRIKTMQRLASQSLVTYGVRNNSDLMSFFEQSDEDPYERMWTVMKLTEKESLVSNRMDGVNKVLAGDFKTGYAFIDDGLFNDYYASKYCGMESIDQRFGEKHFSMGFPKGAPYKDDINRALLKLKEDGVMDALKSKWWEPASNCSTVESDQSGVKTSGELELENMVGVFIVLGCSVTLGVLVEICKRIYLAVQKERHADDKG</sequence>
<proteinExistence type="predicted"/>
<evidence type="ECO:0000256" key="2">
    <source>
        <dbReference type="ARBA" id="ARBA00022448"/>
    </source>
</evidence>
<comment type="subcellular location">
    <subcellularLocation>
        <location evidence="1">Membrane</location>
        <topology evidence="1">Multi-pass membrane protein</topology>
    </subcellularLocation>
    <subcellularLocation>
        <location evidence="13">Postsynaptic cell membrane</location>
    </subcellularLocation>
</comment>
<feature type="domain" description="Ionotropic glutamate receptor L-glutamate and glycine-binding" evidence="17">
    <location>
        <begin position="410"/>
        <end position="470"/>
    </location>
</feature>
<feature type="chain" id="PRO_5012058133" evidence="15">
    <location>
        <begin position="20"/>
        <end position="822"/>
    </location>
</feature>
<keyword evidence="3 14" id="KW-0812">Transmembrane</keyword>
<organism evidence="18 19">
    <name type="scientific">Mizuhopecten yessoensis</name>
    <name type="common">Japanese scallop</name>
    <name type="synonym">Patinopecten yessoensis</name>
    <dbReference type="NCBI Taxonomy" id="6573"/>
    <lineage>
        <taxon>Eukaryota</taxon>
        <taxon>Metazoa</taxon>
        <taxon>Spiralia</taxon>
        <taxon>Lophotrochozoa</taxon>
        <taxon>Mollusca</taxon>
        <taxon>Bivalvia</taxon>
        <taxon>Autobranchia</taxon>
        <taxon>Pteriomorphia</taxon>
        <taxon>Pectinida</taxon>
        <taxon>Pectinoidea</taxon>
        <taxon>Pectinidae</taxon>
        <taxon>Mizuhopecten</taxon>
    </lineage>
</organism>
<comment type="caution">
    <text evidence="18">The sequence shown here is derived from an EMBL/GenBank/DDBJ whole genome shotgun (WGS) entry which is preliminary data.</text>
</comment>
<gene>
    <name evidence="18" type="ORF">KP79_PYT18896</name>
</gene>
<dbReference type="OrthoDB" id="5984008at2759"/>